<evidence type="ECO:0000313" key="1">
    <source>
        <dbReference type="EMBL" id="CAG8774481.1"/>
    </source>
</evidence>
<gene>
    <name evidence="1" type="ORF">RPERSI_LOCUS16810</name>
</gene>
<dbReference type="EMBL" id="CAJVQC010042101">
    <property type="protein sequence ID" value="CAG8774481.1"/>
    <property type="molecule type" value="Genomic_DNA"/>
</dbReference>
<organism evidence="1 2">
    <name type="scientific">Racocetra persica</name>
    <dbReference type="NCBI Taxonomy" id="160502"/>
    <lineage>
        <taxon>Eukaryota</taxon>
        <taxon>Fungi</taxon>
        <taxon>Fungi incertae sedis</taxon>
        <taxon>Mucoromycota</taxon>
        <taxon>Glomeromycotina</taxon>
        <taxon>Glomeromycetes</taxon>
        <taxon>Diversisporales</taxon>
        <taxon>Gigasporaceae</taxon>
        <taxon>Racocetra</taxon>
    </lineage>
</organism>
<reference evidence="1" key="1">
    <citation type="submission" date="2021-06" db="EMBL/GenBank/DDBJ databases">
        <authorList>
            <person name="Kallberg Y."/>
            <person name="Tangrot J."/>
            <person name="Rosling A."/>
        </authorList>
    </citation>
    <scope>NUCLEOTIDE SEQUENCE</scope>
    <source>
        <strain evidence="1">MA461A</strain>
    </source>
</reference>
<sequence length="248" mass="28988">RPFLQRSQEFHIISEPLHEFILNQYVEDVKNGIADPSKPSNPNFFMPKVLSIFDEVWKTHYDESSNKSKRVLYHEHSRMLLSAISETSFLTNPQFLEMTHTFLIRNPKKSVRSLYKAATFIFNKSPELGYKGFDKSLVGLRESKQIFDLLKDLNKQLIVVDADDLINDPERVLKKYCELIGEEYKEEMIHWEAKPVNEWSGSQNTSIVAKLMFHNAENSTGFNKFTNKYDHETEFPQIVYDVIAENKS</sequence>
<comment type="caution">
    <text evidence="1">The sequence shown here is derived from an EMBL/GenBank/DDBJ whole genome shotgun (WGS) entry which is preliminary data.</text>
</comment>
<feature type="non-terminal residue" evidence="1">
    <location>
        <position position="1"/>
    </location>
</feature>
<dbReference type="Proteomes" id="UP000789920">
    <property type="component" value="Unassembled WGS sequence"/>
</dbReference>
<name>A0ACA9R2P4_9GLOM</name>
<protein>
    <submittedName>
        <fullName evidence="1">26164_t:CDS:1</fullName>
    </submittedName>
</protein>
<accession>A0ACA9R2P4</accession>
<evidence type="ECO:0000313" key="2">
    <source>
        <dbReference type="Proteomes" id="UP000789920"/>
    </source>
</evidence>
<feature type="non-terminal residue" evidence="1">
    <location>
        <position position="248"/>
    </location>
</feature>
<proteinExistence type="predicted"/>
<keyword evidence="2" id="KW-1185">Reference proteome</keyword>